<sequence>MSPSPSTGLSWSTGEPRLRLHDDVFVPVGPGSTLAIHLTGERRCVGYWSRVDGDHDCLFGNTLPPETTDHQCSACAGADSGRQLARGFIATGDDRPYRLYLAWFGPGSTVKIGITAQARGTGRLLEQGALAFTFIAEGPLPLVRAAEMAISEAGIATERVRARDKTPGWWAGVGDATDILKTTAETVATTIPLPDGLQALEPNIVDHTALFGLDQPLPDRYRSLTALAEDSVLSGHVMVAAGKLLLVSTDDGPVLCDARLLSGWPLETATEARGRLILSEPVRPKRPEDEPPTLF</sequence>
<name>D3Q8A7_STANL</name>
<reference evidence="1 2" key="1">
    <citation type="journal article" date="2009" name="Stand. Genomic Sci.">
        <title>Complete genome sequence of Stackebrandtia nassauensis type strain (LLR-40K-21).</title>
        <authorList>
            <person name="Munk C."/>
            <person name="Lapidus A."/>
            <person name="Copeland A."/>
            <person name="Jando M."/>
            <person name="Mayilraj S."/>
            <person name="Glavina Del Rio T."/>
            <person name="Nolan M."/>
            <person name="Chen F."/>
            <person name="Lucas S."/>
            <person name="Tice H."/>
            <person name="Cheng J.F."/>
            <person name="Han C."/>
            <person name="Detter J.C."/>
            <person name="Bruce D."/>
            <person name="Goodwin L."/>
            <person name="Chain P."/>
            <person name="Pitluck S."/>
            <person name="Goker M."/>
            <person name="Ovchinikova G."/>
            <person name="Pati A."/>
            <person name="Ivanova N."/>
            <person name="Mavromatis K."/>
            <person name="Chen A."/>
            <person name="Palaniappan K."/>
            <person name="Land M."/>
            <person name="Hauser L."/>
            <person name="Chang Y.J."/>
            <person name="Jeffries C.D."/>
            <person name="Bristow J."/>
            <person name="Eisen J.A."/>
            <person name="Markowitz V."/>
            <person name="Hugenholtz P."/>
            <person name="Kyrpides N.C."/>
            <person name="Klenk H.P."/>
        </authorList>
    </citation>
    <scope>NUCLEOTIDE SEQUENCE [LARGE SCALE GENOMIC DNA]</scope>
    <source>
        <strain evidence="2">DSM 44728 / CIP 108903 / NRRL B-16338 / NBRC 102104 / LLR-40K-21</strain>
    </source>
</reference>
<dbReference type="eggNOG" id="ENOG5032V2R">
    <property type="taxonomic scope" value="Bacteria"/>
</dbReference>
<dbReference type="HOGENOM" id="CLU_070582_0_0_11"/>
<protein>
    <recommendedName>
        <fullName evidence="3">DUF2797 domain-containing protein</fullName>
    </recommendedName>
</protein>
<gene>
    <name evidence="1" type="ordered locus">Snas_2805</name>
</gene>
<accession>D3Q8A7</accession>
<dbReference type="Pfam" id="PF10977">
    <property type="entry name" value="DUF2797"/>
    <property type="match status" value="1"/>
</dbReference>
<evidence type="ECO:0000313" key="2">
    <source>
        <dbReference type="Proteomes" id="UP000000844"/>
    </source>
</evidence>
<keyword evidence="2" id="KW-1185">Reference proteome</keyword>
<dbReference type="Proteomes" id="UP000000844">
    <property type="component" value="Chromosome"/>
</dbReference>
<evidence type="ECO:0000313" key="1">
    <source>
        <dbReference type="EMBL" id="ADD42481.1"/>
    </source>
</evidence>
<organism evidence="1 2">
    <name type="scientific">Stackebrandtia nassauensis (strain DSM 44728 / CIP 108903 / NRRL B-16338 / NBRC 102104 / LLR-40K-21)</name>
    <dbReference type="NCBI Taxonomy" id="446470"/>
    <lineage>
        <taxon>Bacteria</taxon>
        <taxon>Bacillati</taxon>
        <taxon>Actinomycetota</taxon>
        <taxon>Actinomycetes</taxon>
        <taxon>Glycomycetales</taxon>
        <taxon>Glycomycetaceae</taxon>
        <taxon>Stackebrandtia</taxon>
    </lineage>
</organism>
<proteinExistence type="predicted"/>
<dbReference type="InterPro" id="IPR021246">
    <property type="entry name" value="DUF2797"/>
</dbReference>
<dbReference type="KEGG" id="sna:Snas_2805"/>
<evidence type="ECO:0008006" key="3">
    <source>
        <dbReference type="Google" id="ProtNLM"/>
    </source>
</evidence>
<dbReference type="EMBL" id="CP001778">
    <property type="protein sequence ID" value="ADD42481.1"/>
    <property type="molecule type" value="Genomic_DNA"/>
</dbReference>
<dbReference type="RefSeq" id="WP_013018052.1">
    <property type="nucleotide sequence ID" value="NC_013947.1"/>
</dbReference>
<dbReference type="AlphaFoldDB" id="D3Q8A7"/>
<dbReference type="STRING" id="446470.Snas_2805"/>